<reference evidence="1" key="2">
    <citation type="submission" date="2025-08" db="UniProtKB">
        <authorList>
            <consortium name="Ensembl"/>
        </authorList>
    </citation>
    <scope>IDENTIFICATION</scope>
</reference>
<name>A0A8C4SNE2_ERPCA</name>
<dbReference type="Pfam" id="PF05821">
    <property type="entry name" value="NDUF_B8"/>
    <property type="match status" value="1"/>
</dbReference>
<dbReference type="AlphaFoldDB" id="A0A8C4SNE2"/>
<keyword evidence="2" id="KW-1185">Reference proteome</keyword>
<dbReference type="GO" id="GO:0005739">
    <property type="term" value="C:mitochondrion"/>
    <property type="evidence" value="ECO:0007669"/>
    <property type="project" value="InterPro"/>
</dbReference>
<dbReference type="InterPro" id="IPR008699">
    <property type="entry name" value="NDUFB8"/>
</dbReference>
<evidence type="ECO:0000313" key="2">
    <source>
        <dbReference type="Proteomes" id="UP000694620"/>
    </source>
</evidence>
<reference evidence="1" key="3">
    <citation type="submission" date="2025-09" db="UniProtKB">
        <authorList>
            <consortium name="Ensembl"/>
        </authorList>
    </citation>
    <scope>IDENTIFICATION</scope>
</reference>
<accession>A0A8C4SNE2</accession>
<sequence>MLFHMTVIGKSFLSSARAASGVSKSMLSGPNPKTLKERTATAKKYNMNMEGH</sequence>
<proteinExistence type="predicted"/>
<organism evidence="1 2">
    <name type="scientific">Erpetoichthys calabaricus</name>
    <name type="common">Rope fish</name>
    <name type="synonym">Calamoichthys calabaricus</name>
    <dbReference type="NCBI Taxonomy" id="27687"/>
    <lineage>
        <taxon>Eukaryota</taxon>
        <taxon>Metazoa</taxon>
        <taxon>Chordata</taxon>
        <taxon>Craniata</taxon>
        <taxon>Vertebrata</taxon>
        <taxon>Euteleostomi</taxon>
        <taxon>Actinopterygii</taxon>
        <taxon>Polypteriformes</taxon>
        <taxon>Polypteridae</taxon>
        <taxon>Erpetoichthys</taxon>
    </lineage>
</organism>
<protein>
    <submittedName>
        <fullName evidence="1">Uncharacterized protein</fullName>
    </submittedName>
</protein>
<reference evidence="1" key="1">
    <citation type="submission" date="2021-06" db="EMBL/GenBank/DDBJ databases">
        <authorList>
            <consortium name="Wellcome Sanger Institute Data Sharing"/>
        </authorList>
    </citation>
    <scope>NUCLEOTIDE SEQUENCE [LARGE SCALE GENOMIC DNA]</scope>
</reference>
<evidence type="ECO:0000313" key="1">
    <source>
        <dbReference type="Ensembl" id="ENSECRP00000017277.1"/>
    </source>
</evidence>
<dbReference type="Ensembl" id="ENSECRT00000017607.1">
    <property type="protein sequence ID" value="ENSECRP00000017277.1"/>
    <property type="gene ID" value="ENSECRG00000011521.1"/>
</dbReference>
<dbReference type="Proteomes" id="UP000694620">
    <property type="component" value="Chromosome 10"/>
</dbReference>